<dbReference type="EMBL" id="MKKU01000650">
    <property type="protein sequence ID" value="RNF05133.1"/>
    <property type="molecule type" value="Genomic_DNA"/>
</dbReference>
<dbReference type="AlphaFoldDB" id="A0A3R7KC36"/>
<keyword evidence="2" id="KW-1185">Reference proteome</keyword>
<reference evidence="1 2" key="1">
    <citation type="journal article" date="2018" name="BMC Genomics">
        <title>Genomic comparison of Trypanosoma conorhini and Trypanosoma rangeli to Trypanosoma cruzi strains of high and low virulence.</title>
        <authorList>
            <person name="Bradwell K.R."/>
            <person name="Koparde V.N."/>
            <person name="Matveyev A.V."/>
            <person name="Serrano M.G."/>
            <person name="Alves J.M."/>
            <person name="Parikh H."/>
            <person name="Huang B."/>
            <person name="Lee V."/>
            <person name="Espinosa-Alvarez O."/>
            <person name="Ortiz P.A."/>
            <person name="Costa-Martins A.G."/>
            <person name="Teixeira M.M."/>
            <person name="Buck G.A."/>
        </authorList>
    </citation>
    <scope>NUCLEOTIDE SEQUENCE [LARGE SCALE GENOMIC DNA]</scope>
    <source>
        <strain evidence="1 2">025E</strain>
    </source>
</reference>
<accession>A0A3R7KC36</accession>
<organism evidence="1 2">
    <name type="scientific">Trypanosoma conorhini</name>
    <dbReference type="NCBI Taxonomy" id="83891"/>
    <lineage>
        <taxon>Eukaryota</taxon>
        <taxon>Discoba</taxon>
        <taxon>Euglenozoa</taxon>
        <taxon>Kinetoplastea</taxon>
        <taxon>Metakinetoplastina</taxon>
        <taxon>Trypanosomatida</taxon>
        <taxon>Trypanosomatidae</taxon>
        <taxon>Trypanosoma</taxon>
    </lineage>
</organism>
<evidence type="ECO:0000313" key="2">
    <source>
        <dbReference type="Proteomes" id="UP000284403"/>
    </source>
</evidence>
<comment type="caution">
    <text evidence="1">The sequence shown here is derived from an EMBL/GenBank/DDBJ whole genome shotgun (WGS) entry which is preliminary data.</text>
</comment>
<dbReference type="GeneID" id="40321471"/>
<evidence type="ECO:0000313" key="1">
    <source>
        <dbReference type="EMBL" id="RNF05133.1"/>
    </source>
</evidence>
<dbReference type="OrthoDB" id="239776at2759"/>
<sequence length="616" mass="70345">MQGNAQRMRTEGTIADAGHSAAFDPFDGVGKDEATEVKIKWWSDHVEQVLDSHRSPFVAAELLLQQMNEYGAEGNITEHLLLATVLPVLHRCAKVLGTHGELLEKALHELLPAIMFTRTYALSHREVLQRRSYAECFACILQKFNYHVQLSSTIQRKAALEEEVMTRAVRKLDRLWLKMCFRAWGGLCAHMQARKRGFQRLAARGAALRVVPGFLRSWRRYAHEVTLREKILKHDALTKEVEELFIVEQVAKSRHERILEEVREKNRSLETTTERCGETENRLKALEGILEETVNSLRAHWKSWNETTVNLFSDTNDFHPSVFGNLRSDLQSTVQNITDTAAFYLREARKRTCKVGKNTITQFISKAKLGGEIVERRGPDSLIAVVTGVCNPVTPPLRLVDVVREDQQKYDLTLKFLACINGGGHCSLFTQHRFNSEDDFPVDDRTEHGKEMVAHVATGVDSLHGCPESNEKYLQAMQNCLTAEELNQVHDYLDRVFCELAAAGLPLRRDKIEGCIESIVEPHDRQVVRALYPSQGIKSIADMVNYLLKLSQFTSWTISSLVEHLESNYDADPREDLFTAMYDESVVEYFHEHATALDGVFARFKEKKLRCFFQRN</sequence>
<protein>
    <submittedName>
        <fullName evidence="1">Uncharacterized protein</fullName>
    </submittedName>
</protein>
<dbReference type="Proteomes" id="UP000284403">
    <property type="component" value="Unassembled WGS sequence"/>
</dbReference>
<gene>
    <name evidence="1" type="ORF">Tco025E_07860</name>
</gene>
<proteinExistence type="predicted"/>
<dbReference type="RefSeq" id="XP_029225185.1">
    <property type="nucleotide sequence ID" value="XM_029374719.1"/>
</dbReference>
<name>A0A3R7KC36_9TRYP</name>